<feature type="region of interest" description="Disordered" evidence="6">
    <location>
        <begin position="1"/>
        <end position="23"/>
    </location>
</feature>
<dbReference type="Gene3D" id="3.40.50.300">
    <property type="entry name" value="P-loop containing nucleotide triphosphate hydrolases"/>
    <property type="match status" value="3"/>
</dbReference>
<keyword evidence="2 5" id="KW-0378">Hydrolase</keyword>
<accession>A0A1S1Q3L8</accession>
<sequence>MPPESAPAPAGDTSGGDEHAREQQYLTMLHERLDGLRAAAAAGLAEALLRDDPEPGARADRDALAARHADQVARFDAMRDRLLFGRLDMADGEQRYIGRMGVLDPEADYQPLLIDWRAPASRPFYLATGATPLHVARRRHIRTVGRRVTHLDDEVFGPRTLGGGVLGLRTLDGLGADEGDPDLTAGPPTAAGEPDGTPAHDSLVGEAALLATLGAHRTGRMRDIVATIQAEQDRIIRSEQDGILVVEGGPGTGKTTVALHRAAYLLYSRREQLSKRGVLIVGPNPAFLRYIEQVLPSLGETGVLLSTVGDLFPGVRARRAESTTAAEVKGRPEMVDILAAAVRDRQRLPDTPLEITVADGVARLDETIVVPARAAARLTGRAHNHARSVFVREVITALTRQIADRYESSIDEVDIPDFVDDFMLWPDTDAARDALGDGTEGGEPGGGSATADGGDWPSAALAAAAAAADRPVLDPSDLADLRRDLRSDPRLAEAIDGLWPLLTPQALLKDLFASADALSRAAPGLTDAERAALRRDPGGGWAPGDWTPADTPLLDEASELLGDDPRAAIDAAVAAHLERQQRIDYAGGVLDILSRGDTEDPDGELLMASDLIDADRFGERQEEVDTRSTAERAAADRTWAFGHVIVDEAQELSPMAWRMVMRRCPTRSMTLVGDVAQTGDAAGSSSWAQALDPFVGPRFTLERLTVNYRTGAEIMDIAGDVLAAQGRGLRAPRSVRRSGRAPWRLMVGAHELAEHLEQLVRAERAAAGGGRLAVIVPRSRRDELASLAETGSTGPRPDQDVEVGAPAQAAPHGQAGTADSADSADGEGGADGDPERPVVVLTVRESKGLEFDAVIVVEPERILAESPRGAGDLYVALTRPTNQLGVVHVGEPPAVLSRLRPREATGGVPAAGPAASGR</sequence>
<dbReference type="AlphaFoldDB" id="A0A1S1Q3L8"/>
<feature type="compositionally biased region" description="Acidic residues" evidence="6">
    <location>
        <begin position="822"/>
        <end position="832"/>
    </location>
</feature>
<dbReference type="GO" id="GO:0005524">
    <property type="term" value="F:ATP binding"/>
    <property type="evidence" value="ECO:0007669"/>
    <property type="project" value="UniProtKB-UniRule"/>
</dbReference>
<reference evidence="9" key="1">
    <citation type="submission" date="2016-07" db="EMBL/GenBank/DDBJ databases">
        <title>Frankia sp. NRRL B-16219 Genome sequencing.</title>
        <authorList>
            <person name="Ghodhbane-Gtari F."/>
            <person name="Swanson E."/>
            <person name="Gueddou A."/>
            <person name="Louati M."/>
            <person name="Nouioui I."/>
            <person name="Hezbri K."/>
            <person name="Abebe-Akele F."/>
            <person name="Simpson S."/>
            <person name="Morris K."/>
            <person name="Thomas K."/>
            <person name="Gtari M."/>
            <person name="Tisa L.S."/>
        </authorList>
    </citation>
    <scope>NUCLEOTIDE SEQUENCE [LARGE SCALE GENOMIC DNA]</scope>
    <source>
        <strain evidence="9">NRRL B-16219</strain>
    </source>
</reference>
<dbReference type="InterPro" id="IPR000212">
    <property type="entry name" value="DNA_helicase_UvrD/REP"/>
</dbReference>
<dbReference type="GO" id="GO:0005829">
    <property type="term" value="C:cytosol"/>
    <property type="evidence" value="ECO:0007669"/>
    <property type="project" value="TreeGrafter"/>
</dbReference>
<proteinExistence type="predicted"/>
<dbReference type="PROSITE" id="PS51198">
    <property type="entry name" value="UVRD_HELICASE_ATP_BIND"/>
    <property type="match status" value="1"/>
</dbReference>
<dbReference type="GO" id="GO:0043138">
    <property type="term" value="F:3'-5' DNA helicase activity"/>
    <property type="evidence" value="ECO:0007669"/>
    <property type="project" value="TreeGrafter"/>
</dbReference>
<evidence type="ECO:0000256" key="2">
    <source>
        <dbReference type="ARBA" id="ARBA00022801"/>
    </source>
</evidence>
<evidence type="ECO:0000256" key="6">
    <source>
        <dbReference type="SAM" id="MobiDB-lite"/>
    </source>
</evidence>
<feature type="region of interest" description="Disordered" evidence="6">
    <location>
        <begin position="431"/>
        <end position="456"/>
    </location>
</feature>
<evidence type="ECO:0000313" key="8">
    <source>
        <dbReference type="EMBL" id="OHV27785.1"/>
    </source>
</evidence>
<dbReference type="GO" id="GO:0016787">
    <property type="term" value="F:hydrolase activity"/>
    <property type="evidence" value="ECO:0007669"/>
    <property type="project" value="UniProtKB-UniRule"/>
</dbReference>
<evidence type="ECO:0000256" key="3">
    <source>
        <dbReference type="ARBA" id="ARBA00022806"/>
    </source>
</evidence>
<evidence type="ECO:0000256" key="4">
    <source>
        <dbReference type="ARBA" id="ARBA00022840"/>
    </source>
</evidence>
<evidence type="ECO:0000313" key="9">
    <source>
        <dbReference type="Proteomes" id="UP000179769"/>
    </source>
</evidence>
<dbReference type="GO" id="GO:0003677">
    <property type="term" value="F:DNA binding"/>
    <property type="evidence" value="ECO:0007669"/>
    <property type="project" value="InterPro"/>
</dbReference>
<feature type="domain" description="UvrD-like helicase ATP-binding" evidence="7">
    <location>
        <begin position="227"/>
        <end position="711"/>
    </location>
</feature>
<protein>
    <submittedName>
        <fullName evidence="8">Helicase</fullName>
    </submittedName>
</protein>
<dbReference type="EMBL" id="MAXA01000217">
    <property type="protein sequence ID" value="OHV27785.1"/>
    <property type="molecule type" value="Genomic_DNA"/>
</dbReference>
<dbReference type="Proteomes" id="UP000179769">
    <property type="component" value="Unassembled WGS sequence"/>
</dbReference>
<feature type="region of interest" description="Disordered" evidence="6">
    <location>
        <begin position="898"/>
        <end position="918"/>
    </location>
</feature>
<feature type="compositionally biased region" description="Low complexity" evidence="6">
    <location>
        <begin position="804"/>
        <end position="821"/>
    </location>
</feature>
<comment type="caution">
    <text evidence="8">The sequence shown here is derived from an EMBL/GenBank/DDBJ whole genome shotgun (WGS) entry which is preliminary data.</text>
</comment>
<feature type="region of interest" description="Disordered" evidence="6">
    <location>
        <begin position="788"/>
        <end position="836"/>
    </location>
</feature>
<dbReference type="InterPro" id="IPR027417">
    <property type="entry name" value="P-loop_NTPase"/>
</dbReference>
<evidence type="ECO:0000256" key="5">
    <source>
        <dbReference type="PROSITE-ProRule" id="PRU00560"/>
    </source>
</evidence>
<feature type="binding site" evidence="5">
    <location>
        <begin position="248"/>
        <end position="255"/>
    </location>
    <ligand>
        <name>ATP</name>
        <dbReference type="ChEBI" id="CHEBI:30616"/>
    </ligand>
</feature>
<dbReference type="PANTHER" id="PTHR11070:SF45">
    <property type="entry name" value="DNA 3'-5' HELICASE"/>
    <property type="match status" value="1"/>
</dbReference>
<evidence type="ECO:0000259" key="7">
    <source>
        <dbReference type="PROSITE" id="PS51198"/>
    </source>
</evidence>
<dbReference type="SUPFAM" id="SSF52540">
    <property type="entry name" value="P-loop containing nucleoside triphosphate hydrolases"/>
    <property type="match status" value="1"/>
</dbReference>
<keyword evidence="1 5" id="KW-0547">Nucleotide-binding</keyword>
<dbReference type="GO" id="GO:0000725">
    <property type="term" value="P:recombinational repair"/>
    <property type="evidence" value="ECO:0007669"/>
    <property type="project" value="TreeGrafter"/>
</dbReference>
<evidence type="ECO:0000256" key="1">
    <source>
        <dbReference type="ARBA" id="ARBA00022741"/>
    </source>
</evidence>
<keyword evidence="4 5" id="KW-0067">ATP-binding</keyword>
<dbReference type="InterPro" id="IPR014016">
    <property type="entry name" value="UvrD-like_ATP-bd"/>
</dbReference>
<feature type="compositionally biased region" description="Gly residues" evidence="6">
    <location>
        <begin position="438"/>
        <end position="448"/>
    </location>
</feature>
<gene>
    <name evidence="8" type="ORF">BBK14_19375</name>
</gene>
<feature type="compositionally biased region" description="Low complexity" evidence="6">
    <location>
        <begin position="904"/>
        <end position="918"/>
    </location>
</feature>
<keyword evidence="3 5" id="KW-0347">Helicase</keyword>
<dbReference type="PANTHER" id="PTHR11070">
    <property type="entry name" value="UVRD / RECB / PCRA DNA HELICASE FAMILY MEMBER"/>
    <property type="match status" value="1"/>
</dbReference>
<name>A0A1S1Q3L8_9ACTN</name>
<dbReference type="OrthoDB" id="9787585at2"/>
<feature type="region of interest" description="Disordered" evidence="6">
    <location>
        <begin position="176"/>
        <end position="197"/>
    </location>
</feature>
<keyword evidence="9" id="KW-1185">Reference proteome</keyword>
<organism evidence="8 9">
    <name type="scientific">Parafrankia soli</name>
    <dbReference type="NCBI Taxonomy" id="2599596"/>
    <lineage>
        <taxon>Bacteria</taxon>
        <taxon>Bacillati</taxon>
        <taxon>Actinomycetota</taxon>
        <taxon>Actinomycetes</taxon>
        <taxon>Frankiales</taxon>
        <taxon>Frankiaceae</taxon>
        <taxon>Parafrankia</taxon>
    </lineage>
</organism>